<evidence type="ECO:0000256" key="1">
    <source>
        <dbReference type="ARBA" id="ARBA00010090"/>
    </source>
</evidence>
<dbReference type="Proteomes" id="UP000663862">
    <property type="component" value="Unassembled WGS sequence"/>
</dbReference>
<dbReference type="AlphaFoldDB" id="A0A820PBL2"/>
<dbReference type="EMBL" id="CAJOBO010001699">
    <property type="protein sequence ID" value="CAF4402427.1"/>
    <property type="molecule type" value="Genomic_DNA"/>
</dbReference>
<sequence length="159" mass="17222">MEECLNEYSETAEDCLKLLRELVNDIKAHHKRCFVVKTAGTAVSISGSAVAIGCIIATPFTGGVSLFALAGFGAATAATGAATNAGTDVVDGIWTTKYCAKLAEIDIRRKCVAKRLVHYLNQIEAEDGRIFRKNGNEKDALIDAFDLFVRTNLKLPRQQ</sequence>
<comment type="similarity">
    <text evidence="1">Belongs to the apolipoprotein L family.</text>
</comment>
<dbReference type="GO" id="GO:0005576">
    <property type="term" value="C:extracellular region"/>
    <property type="evidence" value="ECO:0007669"/>
    <property type="project" value="InterPro"/>
</dbReference>
<comment type="caution">
    <text evidence="4">The sequence shown here is derived from an EMBL/GenBank/DDBJ whole genome shotgun (WGS) entry which is preliminary data.</text>
</comment>
<dbReference type="GO" id="GO:0016020">
    <property type="term" value="C:membrane"/>
    <property type="evidence" value="ECO:0007669"/>
    <property type="project" value="TreeGrafter"/>
</dbReference>
<dbReference type="GO" id="GO:0008289">
    <property type="term" value="F:lipid binding"/>
    <property type="evidence" value="ECO:0007669"/>
    <property type="project" value="InterPro"/>
</dbReference>
<dbReference type="Proteomes" id="UP000663873">
    <property type="component" value="Unassembled WGS sequence"/>
</dbReference>
<evidence type="ECO:0000313" key="6">
    <source>
        <dbReference type="Proteomes" id="UP000663851"/>
    </source>
</evidence>
<dbReference type="PANTHER" id="PTHR14096">
    <property type="entry name" value="APOLIPOPROTEIN L"/>
    <property type="match status" value="1"/>
</dbReference>
<protein>
    <submittedName>
        <fullName evidence="4">Uncharacterized protein</fullName>
    </submittedName>
</protein>
<dbReference type="EMBL" id="CAJOBP010002487">
    <property type="protein sequence ID" value="CAF4357463.1"/>
    <property type="molecule type" value="Genomic_DNA"/>
</dbReference>
<organism evidence="4 6">
    <name type="scientific">Rotaria socialis</name>
    <dbReference type="NCBI Taxonomy" id="392032"/>
    <lineage>
        <taxon>Eukaryota</taxon>
        <taxon>Metazoa</taxon>
        <taxon>Spiralia</taxon>
        <taxon>Gnathifera</taxon>
        <taxon>Rotifera</taxon>
        <taxon>Eurotatoria</taxon>
        <taxon>Bdelloidea</taxon>
        <taxon>Philodinida</taxon>
        <taxon>Philodinidae</taxon>
        <taxon>Rotaria</taxon>
    </lineage>
</organism>
<dbReference type="Pfam" id="PF05461">
    <property type="entry name" value="ApoL"/>
    <property type="match status" value="1"/>
</dbReference>
<name>A0A820PBL2_9BILA</name>
<dbReference type="InterPro" id="IPR008405">
    <property type="entry name" value="ApoL"/>
</dbReference>
<dbReference type="EMBL" id="CAJOBQ010000806">
    <property type="protein sequence ID" value="CAF4420078.1"/>
    <property type="molecule type" value="Genomic_DNA"/>
</dbReference>
<dbReference type="EMBL" id="CAJNXB010000958">
    <property type="protein sequence ID" value="CAF3117323.1"/>
    <property type="molecule type" value="Genomic_DNA"/>
</dbReference>
<dbReference type="Proteomes" id="UP000663851">
    <property type="component" value="Unassembled WGS sequence"/>
</dbReference>
<dbReference type="GO" id="GO:0006869">
    <property type="term" value="P:lipid transport"/>
    <property type="evidence" value="ECO:0007669"/>
    <property type="project" value="InterPro"/>
</dbReference>
<dbReference type="Proteomes" id="UP000663825">
    <property type="component" value="Unassembled WGS sequence"/>
</dbReference>
<evidence type="ECO:0000313" key="7">
    <source>
        <dbReference type="Proteomes" id="UP000663873"/>
    </source>
</evidence>
<keyword evidence="7" id="KW-1185">Reference proteome</keyword>
<dbReference type="GO" id="GO:0042157">
    <property type="term" value="P:lipoprotein metabolic process"/>
    <property type="evidence" value="ECO:0007669"/>
    <property type="project" value="InterPro"/>
</dbReference>
<evidence type="ECO:0000313" key="5">
    <source>
        <dbReference type="EMBL" id="CAF4420078.1"/>
    </source>
</evidence>
<proteinExistence type="inferred from homology"/>
<reference evidence="4" key="1">
    <citation type="submission" date="2021-02" db="EMBL/GenBank/DDBJ databases">
        <authorList>
            <person name="Nowell W R."/>
        </authorList>
    </citation>
    <scope>NUCLEOTIDE SEQUENCE</scope>
</reference>
<evidence type="ECO:0000313" key="2">
    <source>
        <dbReference type="EMBL" id="CAF3117323.1"/>
    </source>
</evidence>
<dbReference type="OrthoDB" id="10021216at2759"/>
<dbReference type="PANTHER" id="PTHR14096:SF28">
    <property type="entry name" value="APOLIPOPROTEIN L, 1-RELATED"/>
    <property type="match status" value="1"/>
</dbReference>
<evidence type="ECO:0000313" key="4">
    <source>
        <dbReference type="EMBL" id="CAF4402427.1"/>
    </source>
</evidence>
<gene>
    <name evidence="4" type="ORF">HFQ381_LOCUS20191</name>
    <name evidence="2" type="ORF">TIS948_LOCUS7795</name>
    <name evidence="5" type="ORF">TSG867_LOCUS14451</name>
    <name evidence="3" type="ORF">UJA718_LOCUS16210</name>
</gene>
<accession>A0A820PBL2</accession>
<evidence type="ECO:0000313" key="3">
    <source>
        <dbReference type="EMBL" id="CAF4357463.1"/>
    </source>
</evidence>